<dbReference type="Proteomes" id="UP000006866">
    <property type="component" value="Chromosome"/>
</dbReference>
<dbReference type="EMBL" id="CP002175">
    <property type="protein sequence ID" value="ADO77198.1"/>
    <property type="molecule type" value="Genomic_DNA"/>
</dbReference>
<evidence type="ECO:0000313" key="2">
    <source>
        <dbReference type="Proteomes" id="UP000006866"/>
    </source>
</evidence>
<dbReference type="AlphaFoldDB" id="E3DLF9"/>
<keyword evidence="2" id="KW-1185">Reference proteome</keyword>
<sequence length="84" mass="9805">MFNQDYYATKGSKGDFFHNAKGANGVFHYAQASNAQAFRENYFKTTGNDHYANYYKNLTVVNKNNSDNKENLLHRLEMSFNFLF</sequence>
<reference evidence="1 2" key="2">
    <citation type="journal article" date="2011" name="Stand. Genomic Sci.">
        <title>Complete genome sequence of the extremely halophilic Halanaerobium praevalens type strain (GSL).</title>
        <authorList>
            <person name="Ivanova N."/>
            <person name="Sikorski J."/>
            <person name="Chertkov O."/>
            <person name="Nolan M."/>
            <person name="Lucas S."/>
            <person name="Hammon N."/>
            <person name="Deshpande S."/>
            <person name="Cheng J.F."/>
            <person name="Tapia R."/>
            <person name="Han C."/>
            <person name="Goodwin L."/>
            <person name="Pitluck S."/>
            <person name="Huntemann M."/>
            <person name="Liolios K."/>
            <person name="Pagani I."/>
            <person name="Mavromatis K."/>
            <person name="Ovchinikova G."/>
            <person name="Pati A."/>
            <person name="Chen A."/>
            <person name="Palaniappan K."/>
            <person name="Land M."/>
            <person name="Hauser L."/>
            <person name="Brambilla E.M."/>
            <person name="Kannan K.P."/>
            <person name="Rohde M."/>
            <person name="Tindall B.J."/>
            <person name="Goker M."/>
            <person name="Detter J.C."/>
            <person name="Woyke T."/>
            <person name="Bristow J."/>
            <person name="Eisen J.A."/>
            <person name="Markowitz V."/>
            <person name="Hugenholtz P."/>
            <person name="Kyrpides N.C."/>
            <person name="Klenk H.P."/>
            <person name="Lapidus A."/>
        </authorList>
    </citation>
    <scope>NUCLEOTIDE SEQUENCE [LARGE SCALE GENOMIC DNA]</scope>
    <source>
        <strain evidence="2">ATCC 33744 / DSM 2228 / GSL</strain>
    </source>
</reference>
<accession>E3DLF9</accession>
<protein>
    <submittedName>
        <fullName evidence="1">Uncharacterized protein</fullName>
    </submittedName>
</protein>
<dbReference type="HOGENOM" id="CLU_2522950_0_0_9"/>
<evidence type="ECO:0000313" key="1">
    <source>
        <dbReference type="EMBL" id="ADO77198.1"/>
    </source>
</evidence>
<gene>
    <name evidence="1" type="ordered locus">Hprae_1046</name>
</gene>
<dbReference type="KEGG" id="hpk:Hprae_1046"/>
<reference evidence="2" key="1">
    <citation type="submission" date="2010-10" db="EMBL/GenBank/DDBJ databases">
        <title>The complete genome of Halanaerobium praevalens DSM 2228.</title>
        <authorList>
            <consortium name="US DOE Joint Genome Institute (JGI-PGF)"/>
            <person name="Lucas S."/>
            <person name="Copeland A."/>
            <person name="Lapidus A."/>
            <person name="Glavina del Rio T."/>
            <person name="Dalin E."/>
            <person name="Tice H."/>
            <person name="Bruce D."/>
            <person name="Goodwin L."/>
            <person name="Pitluck S."/>
            <person name="Kyrpides N."/>
            <person name="Mavromatis K."/>
            <person name="Ivanova N."/>
            <person name="Ovchinnikova G."/>
            <person name="Chertkov O."/>
            <person name="Detter J.C."/>
            <person name="Han C."/>
            <person name="Larimer F."/>
            <person name="Land M."/>
            <person name="Hauser L."/>
            <person name="Markowitz V."/>
            <person name="Cheng J.-F."/>
            <person name="Hugenholtz P."/>
            <person name="Woyke T."/>
            <person name="Wu D."/>
            <person name="Tindall B."/>
            <person name="Pomrenke H.G."/>
            <person name="Brambilla E."/>
            <person name="Klenk H.-P."/>
            <person name="Eisen J.A."/>
        </authorList>
    </citation>
    <scope>NUCLEOTIDE SEQUENCE [LARGE SCALE GENOMIC DNA]</scope>
    <source>
        <strain evidence="2">ATCC 33744 / DSM 2228 / GSL</strain>
    </source>
</reference>
<dbReference type="RefSeq" id="WP_014553231.1">
    <property type="nucleotide sequence ID" value="NC_017455.1"/>
</dbReference>
<proteinExistence type="predicted"/>
<organism evidence="1 2">
    <name type="scientific">Halanaerobium praevalens (strain ATCC 33744 / DSM 2228 / GSL)</name>
    <dbReference type="NCBI Taxonomy" id="572479"/>
    <lineage>
        <taxon>Bacteria</taxon>
        <taxon>Bacillati</taxon>
        <taxon>Bacillota</taxon>
        <taxon>Clostridia</taxon>
        <taxon>Halanaerobiales</taxon>
        <taxon>Halanaerobiaceae</taxon>
        <taxon>Halanaerobium</taxon>
    </lineage>
</organism>
<dbReference type="PATRIC" id="fig|572479.3.peg.1059"/>
<name>E3DLF9_HALPG</name>